<comment type="pathway">
    <text evidence="1 9">Amino-acid biosynthesis; L-proline biosynthesis; L-proline from L-glutamate 5-semialdehyde: step 1/1.</text>
</comment>
<keyword evidence="6 8" id="KW-0521">NADP</keyword>
<dbReference type="SUPFAM" id="SSF48179">
    <property type="entry name" value="6-phosphogluconate dehydrogenase C-terminal domain-like"/>
    <property type="match status" value="1"/>
</dbReference>
<feature type="binding site" evidence="8">
    <location>
        <begin position="13"/>
        <end position="18"/>
    </location>
    <ligand>
        <name>NADP(+)</name>
        <dbReference type="ChEBI" id="CHEBI:58349"/>
    </ligand>
</feature>
<accession>A0A084Q8E0</accession>
<dbReference type="HOGENOM" id="CLU_042344_0_1_1"/>
<keyword evidence="3" id="KW-0963">Cytoplasm</keyword>
<feature type="binding site" evidence="8">
    <location>
        <position position="60"/>
    </location>
    <ligand>
        <name>NADPH</name>
        <dbReference type="ChEBI" id="CHEBI:57783"/>
    </ligand>
</feature>
<evidence type="ECO:0000259" key="11">
    <source>
        <dbReference type="Pfam" id="PF14748"/>
    </source>
</evidence>
<feature type="binding site" evidence="8">
    <location>
        <begin position="73"/>
        <end position="76"/>
    </location>
    <ligand>
        <name>NADP(+)</name>
        <dbReference type="ChEBI" id="CHEBI:58349"/>
    </ligand>
</feature>
<dbReference type="InterPro" id="IPR036291">
    <property type="entry name" value="NAD(P)-bd_dom_sf"/>
</dbReference>
<dbReference type="Gene3D" id="1.10.3730.10">
    <property type="entry name" value="ProC C-terminal domain-like"/>
    <property type="match status" value="1"/>
</dbReference>
<dbReference type="OrthoDB" id="10263291at2759"/>
<dbReference type="STRING" id="1283841.A0A084Q8E0"/>
<evidence type="ECO:0000313" key="12">
    <source>
        <dbReference type="EMBL" id="KFA60225.1"/>
    </source>
</evidence>
<dbReference type="OMA" id="AKQTCLG"/>
<evidence type="ECO:0000256" key="4">
    <source>
        <dbReference type="ARBA" id="ARBA00022605"/>
    </source>
</evidence>
<dbReference type="InParanoid" id="A0A084Q8E0"/>
<dbReference type="InterPro" id="IPR029036">
    <property type="entry name" value="P5CR_dimer"/>
</dbReference>
<keyword evidence="5 9" id="KW-0641">Proline biosynthesis</keyword>
<dbReference type="PANTHER" id="PTHR11645">
    <property type="entry name" value="PYRROLINE-5-CARBOXYLATE REDUCTASE"/>
    <property type="match status" value="1"/>
</dbReference>
<evidence type="ECO:0000256" key="3">
    <source>
        <dbReference type="ARBA" id="ARBA00022490"/>
    </source>
</evidence>
<dbReference type="PROSITE" id="PS00521">
    <property type="entry name" value="P5CR"/>
    <property type="match status" value="1"/>
</dbReference>
<name>A0A084Q8E0_STAC4</name>
<evidence type="ECO:0000313" key="13">
    <source>
        <dbReference type="Proteomes" id="UP000028524"/>
    </source>
</evidence>
<dbReference type="InterPro" id="IPR008927">
    <property type="entry name" value="6-PGluconate_DH-like_C_sf"/>
</dbReference>
<dbReference type="PIRSF" id="PIRSF000193">
    <property type="entry name" value="Pyrrol-5-carb_rd"/>
    <property type="match status" value="1"/>
</dbReference>
<dbReference type="Proteomes" id="UP000028524">
    <property type="component" value="Unassembled WGS sequence"/>
</dbReference>
<gene>
    <name evidence="12" type="ORF">S40285_07324</name>
</gene>
<dbReference type="Gene3D" id="3.40.50.720">
    <property type="entry name" value="NAD(P)-binding Rossmann-like Domain"/>
    <property type="match status" value="1"/>
</dbReference>
<comment type="similarity">
    <text evidence="2 9">Belongs to the pyrroline-5-carboxylate reductase family.</text>
</comment>
<dbReference type="InterPro" id="IPR028939">
    <property type="entry name" value="P5C_Rdtase_cat_N"/>
</dbReference>
<comment type="catalytic activity">
    <reaction evidence="9">
        <text>L-proline + NADP(+) = (S)-1-pyrroline-5-carboxylate + NADPH + 2 H(+)</text>
        <dbReference type="Rhea" id="RHEA:14109"/>
        <dbReference type="ChEBI" id="CHEBI:15378"/>
        <dbReference type="ChEBI" id="CHEBI:17388"/>
        <dbReference type="ChEBI" id="CHEBI:57783"/>
        <dbReference type="ChEBI" id="CHEBI:58349"/>
        <dbReference type="ChEBI" id="CHEBI:60039"/>
        <dbReference type="EC" id="1.5.1.2"/>
    </reaction>
</comment>
<dbReference type="EC" id="1.5.1.2" evidence="9"/>
<dbReference type="Pfam" id="PF14748">
    <property type="entry name" value="P5CR_dimer"/>
    <property type="match status" value="1"/>
</dbReference>
<evidence type="ECO:0000256" key="5">
    <source>
        <dbReference type="ARBA" id="ARBA00022650"/>
    </source>
</evidence>
<dbReference type="GO" id="GO:0055129">
    <property type="term" value="P:L-proline biosynthetic process"/>
    <property type="evidence" value="ECO:0007669"/>
    <property type="project" value="UniProtKB-UniPathway"/>
</dbReference>
<evidence type="ECO:0000256" key="6">
    <source>
        <dbReference type="ARBA" id="ARBA00022857"/>
    </source>
</evidence>
<feature type="domain" description="Pyrroline-5-carboxylate reductase dimerisation" evidence="11">
    <location>
        <begin position="179"/>
        <end position="283"/>
    </location>
</feature>
<evidence type="ECO:0000256" key="9">
    <source>
        <dbReference type="RuleBase" id="RU003903"/>
    </source>
</evidence>
<evidence type="ECO:0000259" key="10">
    <source>
        <dbReference type="Pfam" id="PF03807"/>
    </source>
</evidence>
<sequence>MVPSLQSRRIAFIGGGNMASAIISGLLASLTPATNIVVAEPWDVNRGKLASLGVNTTTDNAAAAAGADVLILAVKPQVARTVCEELAAAWGRNAADAAAKLPVVVSVVAGVTLQSLVGWATTADGRAPHIVRVMPNTPALVGEGASGIFAGADVTDEEKAHVSTLMSSVSKATEWVDREELLDVVTGLSGSGPAYFFNMVEHLITSAVALGLPEEQAARLAKQTCLGAGKMLVTSAESPGQLRKNVTSPNGTTHAALETFKALNFEDIVDKAVKAATNRSLELAKQ</sequence>
<keyword evidence="13" id="KW-1185">Reference proteome</keyword>
<dbReference type="NCBIfam" id="TIGR00112">
    <property type="entry name" value="proC"/>
    <property type="match status" value="1"/>
</dbReference>
<organism evidence="12 13">
    <name type="scientific">Stachybotrys chlorohalonatus (strain IBT 40285)</name>
    <dbReference type="NCBI Taxonomy" id="1283841"/>
    <lineage>
        <taxon>Eukaryota</taxon>
        <taxon>Fungi</taxon>
        <taxon>Dikarya</taxon>
        <taxon>Ascomycota</taxon>
        <taxon>Pezizomycotina</taxon>
        <taxon>Sordariomycetes</taxon>
        <taxon>Hypocreomycetidae</taxon>
        <taxon>Hypocreales</taxon>
        <taxon>Stachybotryaceae</taxon>
        <taxon>Stachybotrys</taxon>
    </lineage>
</organism>
<protein>
    <recommendedName>
        <fullName evidence="9">Pyrroline-5-carboxylate reductase</fullName>
        <ecNumber evidence="9">1.5.1.2</ecNumber>
    </recommendedName>
</protein>
<dbReference type="HAMAP" id="MF_01925">
    <property type="entry name" value="P5C_reductase"/>
    <property type="match status" value="1"/>
</dbReference>
<evidence type="ECO:0000256" key="7">
    <source>
        <dbReference type="ARBA" id="ARBA00023002"/>
    </source>
</evidence>
<dbReference type="SUPFAM" id="SSF51735">
    <property type="entry name" value="NAD(P)-binding Rossmann-fold domains"/>
    <property type="match status" value="1"/>
</dbReference>
<keyword evidence="4 9" id="KW-0028">Amino-acid biosynthesis</keyword>
<dbReference type="FunCoup" id="A0A084Q8E0">
    <property type="interactions" value="441"/>
</dbReference>
<dbReference type="FunFam" id="1.10.3730.10:FF:000001">
    <property type="entry name" value="Pyrroline-5-carboxylate reductase"/>
    <property type="match status" value="1"/>
</dbReference>
<reference evidence="12 13" key="1">
    <citation type="journal article" date="2014" name="BMC Genomics">
        <title>Comparative genome sequencing reveals chemotype-specific gene clusters in the toxigenic black mold Stachybotrys.</title>
        <authorList>
            <person name="Semeiks J."/>
            <person name="Borek D."/>
            <person name="Otwinowski Z."/>
            <person name="Grishin N.V."/>
        </authorList>
    </citation>
    <scope>NUCLEOTIDE SEQUENCE [LARGE SCALE GENOMIC DNA]</scope>
    <source>
        <strain evidence="12 13">IBT 40285</strain>
    </source>
</reference>
<keyword evidence="7 9" id="KW-0560">Oxidoreductase</keyword>
<evidence type="ECO:0000256" key="2">
    <source>
        <dbReference type="ARBA" id="ARBA00005525"/>
    </source>
</evidence>
<dbReference type="UniPathway" id="UPA00098">
    <property type="reaction ID" value="UER00361"/>
</dbReference>
<dbReference type="PANTHER" id="PTHR11645:SF0">
    <property type="entry name" value="PYRROLINE-5-CARBOXYLATE REDUCTASE 3"/>
    <property type="match status" value="1"/>
</dbReference>
<dbReference type="Pfam" id="PF03807">
    <property type="entry name" value="F420_oxidored"/>
    <property type="match status" value="1"/>
</dbReference>
<evidence type="ECO:0000256" key="8">
    <source>
        <dbReference type="PIRSR" id="PIRSR000193-1"/>
    </source>
</evidence>
<evidence type="ECO:0000256" key="1">
    <source>
        <dbReference type="ARBA" id="ARBA00005205"/>
    </source>
</evidence>
<dbReference type="GO" id="GO:0004735">
    <property type="term" value="F:pyrroline-5-carboxylate reductase activity"/>
    <property type="evidence" value="ECO:0007669"/>
    <property type="project" value="UniProtKB-EC"/>
</dbReference>
<feature type="domain" description="Pyrroline-5-carboxylate reductase catalytic N-terminal" evidence="10">
    <location>
        <begin position="9"/>
        <end position="89"/>
    </location>
</feature>
<dbReference type="InterPro" id="IPR053790">
    <property type="entry name" value="P5CR-like_CS"/>
</dbReference>
<dbReference type="AlphaFoldDB" id="A0A084Q8E0"/>
<dbReference type="FunFam" id="3.40.50.720:FF:000105">
    <property type="entry name" value="Pyrroline-5-carboxylate reductase"/>
    <property type="match status" value="1"/>
</dbReference>
<proteinExistence type="inferred from homology"/>
<dbReference type="EMBL" id="KL660943">
    <property type="protein sequence ID" value="KFA60225.1"/>
    <property type="molecule type" value="Genomic_DNA"/>
</dbReference>
<dbReference type="InterPro" id="IPR000304">
    <property type="entry name" value="Pyrroline-COOH_reductase"/>
</dbReference>